<evidence type="ECO:0000256" key="2">
    <source>
        <dbReference type="ARBA" id="ARBA00022679"/>
    </source>
</evidence>
<evidence type="ECO:0000313" key="5">
    <source>
        <dbReference type="EMBL" id="MBB6542533.1"/>
    </source>
</evidence>
<dbReference type="PANTHER" id="PTHR37419:SF6">
    <property type="entry name" value="KINASE HI_0665-RELATED"/>
    <property type="match status" value="1"/>
</dbReference>
<dbReference type="GO" id="GO:0005829">
    <property type="term" value="C:cytosol"/>
    <property type="evidence" value="ECO:0007669"/>
    <property type="project" value="TreeGrafter"/>
</dbReference>
<name>A0A7X0TSV1_9GAMM</name>
<keyword evidence="2 5" id="KW-0808">Transferase</keyword>
<reference evidence="5 6" key="1">
    <citation type="submission" date="2020-08" db="EMBL/GenBank/DDBJ databases">
        <title>Genomic Encyclopedia of Type Strains, Phase IV (KMG-IV): sequencing the most valuable type-strain genomes for metagenomic binning, comparative biology and taxonomic classification.</title>
        <authorList>
            <person name="Goeker M."/>
        </authorList>
    </citation>
    <scope>NUCLEOTIDE SEQUENCE [LARGE SCALE GENOMIC DNA]</scope>
    <source>
        <strain evidence="5 6">DSM 26287</strain>
    </source>
</reference>
<gene>
    <name evidence="5" type="ORF">HNQ55_001032</name>
</gene>
<evidence type="ECO:0000313" key="6">
    <source>
        <dbReference type="Proteomes" id="UP000537141"/>
    </source>
</evidence>
<organism evidence="5 6">
    <name type="scientific">Thalassotalea piscium</name>
    <dbReference type="NCBI Taxonomy" id="1230533"/>
    <lineage>
        <taxon>Bacteria</taxon>
        <taxon>Pseudomonadati</taxon>
        <taxon>Pseudomonadota</taxon>
        <taxon>Gammaproteobacteria</taxon>
        <taxon>Alteromonadales</taxon>
        <taxon>Colwelliaceae</taxon>
        <taxon>Thalassotalea</taxon>
    </lineage>
</organism>
<dbReference type="PANTHER" id="PTHR37419">
    <property type="entry name" value="SERINE/THREONINE-PROTEIN KINASE TOXIN HIPA"/>
    <property type="match status" value="1"/>
</dbReference>
<keyword evidence="6" id="KW-1185">Reference proteome</keyword>
<feature type="domain" description="HipA-like C-terminal" evidence="4">
    <location>
        <begin position="57"/>
        <end position="300"/>
    </location>
</feature>
<proteinExistence type="inferred from homology"/>
<comment type="caution">
    <text evidence="5">The sequence shown here is derived from an EMBL/GenBank/DDBJ whole genome shotgun (WGS) entry which is preliminary data.</text>
</comment>
<accession>A0A7X0TSV1</accession>
<dbReference type="RefSeq" id="WP_184423307.1">
    <property type="nucleotide sequence ID" value="NZ_AP027362.1"/>
</dbReference>
<dbReference type="AlphaFoldDB" id="A0A7X0TSV1"/>
<dbReference type="InterPro" id="IPR052028">
    <property type="entry name" value="HipA_Ser/Thr_kinase"/>
</dbReference>
<evidence type="ECO:0000256" key="1">
    <source>
        <dbReference type="ARBA" id="ARBA00010164"/>
    </source>
</evidence>
<protein>
    <submittedName>
        <fullName evidence="5">Serine/threonine-protein kinase HipA</fullName>
        <ecNumber evidence="5">2.7.11.1</ecNumber>
    </submittedName>
</protein>
<evidence type="ECO:0000259" key="4">
    <source>
        <dbReference type="Pfam" id="PF07804"/>
    </source>
</evidence>
<dbReference type="GO" id="GO:0004674">
    <property type="term" value="F:protein serine/threonine kinase activity"/>
    <property type="evidence" value="ECO:0007669"/>
    <property type="project" value="UniProtKB-EC"/>
</dbReference>
<dbReference type="Pfam" id="PF07804">
    <property type="entry name" value="HipA_C"/>
    <property type="match status" value="1"/>
</dbReference>
<evidence type="ECO:0000256" key="3">
    <source>
        <dbReference type="ARBA" id="ARBA00022777"/>
    </source>
</evidence>
<dbReference type="InterPro" id="IPR012893">
    <property type="entry name" value="HipA-like_C"/>
</dbReference>
<dbReference type="Proteomes" id="UP000537141">
    <property type="component" value="Unassembled WGS sequence"/>
</dbReference>
<comment type="similarity">
    <text evidence="1">Belongs to the HipA Ser/Thr kinase family.</text>
</comment>
<keyword evidence="3 5" id="KW-0418">Kinase</keyword>
<dbReference type="EC" id="2.7.11.1" evidence="5"/>
<dbReference type="Gene3D" id="1.10.1070.20">
    <property type="match status" value="1"/>
</dbReference>
<dbReference type="EMBL" id="JACHHU010000006">
    <property type="protein sequence ID" value="MBB6542533.1"/>
    <property type="molecule type" value="Genomic_DNA"/>
</dbReference>
<sequence>MDKSICKGSLNHVLTKNIVDGYSKTHLKTMFGTQKPVTIKGTPDKFDQMVIDHGTGSSISGVQRKLFMEIEKGILVPNEQGQYIVKPTPKEFPSLSENEQCIMKLANAIGINTAQCSVIPFENGELAYVTKRFDIIQGTSYKHFIEDGASICQVAPQNKGSDALSYERCIKEMVNAFGGGHGGAIAALRLVLFSYLVGNNDLHLKNFSLIKYYKPSNKTHLLDGFAPVYDVLSVYPYPEYYTESLSLSLLESEVDAVYSSSYESYGYYTLHDFILLAQNFGVKEQVAQKIVMKIITDIENKCKGVLMNSNLPNHLKDLIIKRIIAACGMTKKPIIS</sequence>